<dbReference type="EMBL" id="RKMK01000014">
    <property type="protein sequence ID" value="RXG95913.1"/>
    <property type="molecule type" value="Genomic_DNA"/>
</dbReference>
<evidence type="ECO:0000313" key="5">
    <source>
        <dbReference type="Proteomes" id="UP000290174"/>
    </source>
</evidence>
<organism evidence="2 5">
    <name type="scientific">Bradyrhizobium zhanjiangense</name>
    <dbReference type="NCBI Taxonomy" id="1325107"/>
    <lineage>
        <taxon>Bacteria</taxon>
        <taxon>Pseudomonadati</taxon>
        <taxon>Pseudomonadota</taxon>
        <taxon>Alphaproteobacteria</taxon>
        <taxon>Hyphomicrobiales</taxon>
        <taxon>Nitrobacteraceae</taxon>
        <taxon>Bradyrhizobium</taxon>
    </lineage>
</organism>
<dbReference type="InterPro" id="IPR054189">
    <property type="entry name" value="DUF6894"/>
</dbReference>
<comment type="caution">
    <text evidence="2">The sequence shown here is derived from an EMBL/GenBank/DDBJ whole genome shotgun (WGS) entry which is preliminary data.</text>
</comment>
<feature type="domain" description="DUF6894" evidence="1">
    <location>
        <begin position="3"/>
        <end position="71"/>
    </location>
</feature>
<proteinExistence type="predicted"/>
<name>A0A4Q0QN51_9BRAD</name>
<keyword evidence="4" id="KW-1185">Reference proteome</keyword>
<evidence type="ECO:0000313" key="4">
    <source>
        <dbReference type="Proteomes" id="UP000289946"/>
    </source>
</evidence>
<dbReference type="AlphaFoldDB" id="A0A4Q0QN51"/>
<evidence type="ECO:0000259" key="1">
    <source>
        <dbReference type="Pfam" id="PF21834"/>
    </source>
</evidence>
<reference evidence="2 5" key="1">
    <citation type="submission" date="2018-11" db="EMBL/GenBank/DDBJ databases">
        <title>Bradyrhizobium sp. nov., isolated from effective nodules of peanut in China.</title>
        <authorList>
            <person name="Li Y."/>
        </authorList>
    </citation>
    <scope>NUCLEOTIDE SEQUENCE [LARGE SCALE GENOMIC DNA]</scope>
    <source>
        <strain evidence="2 5">CCBAU 51770</strain>
        <strain evidence="3 4">CCBAU 51781</strain>
    </source>
</reference>
<dbReference type="Proteomes" id="UP000290174">
    <property type="component" value="Unassembled WGS sequence"/>
</dbReference>
<dbReference type="EMBL" id="RDRA01000004">
    <property type="protein sequence ID" value="RXG97540.1"/>
    <property type="molecule type" value="Genomic_DNA"/>
</dbReference>
<accession>A0A4Q0QN51</accession>
<dbReference type="Proteomes" id="UP000289946">
    <property type="component" value="Unassembled WGS sequence"/>
</dbReference>
<dbReference type="RefSeq" id="WP_128932872.1">
    <property type="nucleotide sequence ID" value="NZ_CP022221.1"/>
</dbReference>
<evidence type="ECO:0000313" key="2">
    <source>
        <dbReference type="EMBL" id="RXG95913.1"/>
    </source>
</evidence>
<protein>
    <recommendedName>
        <fullName evidence="1">DUF6894 domain-containing protein</fullName>
    </recommendedName>
</protein>
<sequence length="81" mass="9427">MPLYFFRIRNGRYSGCADQASEFDDRDSAWKEMTSVCADMAAGIARKLQQNSEWHMELLDEAKEPVFRIRIVAETIEKVRP</sequence>
<evidence type="ECO:0000313" key="3">
    <source>
        <dbReference type="EMBL" id="RXG97540.1"/>
    </source>
</evidence>
<gene>
    <name evidence="2" type="ORF">EAS61_17075</name>
    <name evidence="3" type="ORF">EAS62_07075</name>
</gene>
<dbReference type="Pfam" id="PF21834">
    <property type="entry name" value="DUF6894"/>
    <property type="match status" value="1"/>
</dbReference>